<dbReference type="InterPro" id="IPR036129">
    <property type="entry name" value="Glycerate_kinase_sf"/>
</dbReference>
<dbReference type="InterPro" id="IPR018197">
    <property type="entry name" value="Glycerate_kinase_RE-like"/>
</dbReference>
<dbReference type="InterPro" id="IPR004381">
    <property type="entry name" value="Glycerate_kinase"/>
</dbReference>
<dbReference type="GO" id="GO:0008887">
    <property type="term" value="F:glycerate kinase activity"/>
    <property type="evidence" value="ECO:0007669"/>
    <property type="project" value="InterPro"/>
</dbReference>
<feature type="non-terminal residue" evidence="1">
    <location>
        <position position="1"/>
    </location>
</feature>
<dbReference type="GO" id="GO:0031388">
    <property type="term" value="P:organic acid phosphorylation"/>
    <property type="evidence" value="ECO:0007669"/>
    <property type="project" value="InterPro"/>
</dbReference>
<dbReference type="PATRIC" id="fig|2033.6.peg.1264"/>
<dbReference type="SUPFAM" id="SSF110738">
    <property type="entry name" value="Glycerate kinase I"/>
    <property type="match status" value="1"/>
</dbReference>
<protein>
    <submittedName>
        <fullName evidence="1">Glycerate kinase</fullName>
    </submittedName>
</protein>
<keyword evidence="1" id="KW-0418">Kinase</keyword>
<organism evidence="1 2">
    <name type="scientific">Microbacterium testaceum</name>
    <name type="common">Aureobacterium testaceum</name>
    <name type="synonym">Brevibacterium testaceum</name>
    <dbReference type="NCBI Taxonomy" id="2033"/>
    <lineage>
        <taxon>Bacteria</taxon>
        <taxon>Bacillati</taxon>
        <taxon>Actinomycetota</taxon>
        <taxon>Actinomycetes</taxon>
        <taxon>Micrococcales</taxon>
        <taxon>Microbacteriaceae</taxon>
        <taxon>Microbacterium</taxon>
    </lineage>
</organism>
<dbReference type="PANTHER" id="PTHR21599:SF0">
    <property type="entry name" value="GLYCERATE KINASE"/>
    <property type="match status" value="1"/>
</dbReference>
<evidence type="ECO:0000313" key="2">
    <source>
        <dbReference type="Proteomes" id="UP000075025"/>
    </source>
</evidence>
<dbReference type="Pfam" id="PF02595">
    <property type="entry name" value="Gly_kinase"/>
    <property type="match status" value="1"/>
</dbReference>
<gene>
    <name evidence="1" type="ORF">NS220_17985</name>
</gene>
<dbReference type="AlphaFoldDB" id="A0A147ESQ6"/>
<accession>A0A147ESQ6</accession>
<dbReference type="Gene3D" id="3.40.50.10350">
    <property type="entry name" value="Glycerate kinase, domain 1"/>
    <property type="match status" value="1"/>
</dbReference>
<proteinExistence type="predicted"/>
<dbReference type="PANTHER" id="PTHR21599">
    <property type="entry name" value="GLYCERATE KINASE"/>
    <property type="match status" value="1"/>
</dbReference>
<evidence type="ECO:0000313" key="1">
    <source>
        <dbReference type="EMBL" id="KTR87313.1"/>
    </source>
</evidence>
<keyword evidence="1" id="KW-0808">Transferase</keyword>
<name>A0A147ESQ6_MICTE</name>
<sequence length="141" mass="13641">VLLDTDPLAPGAGAAGGTGAALRAWGAELVPGAEIVADLMGLADAVARADVVITGEGAFDASSGAGKVPGRIASLAGPRPVALVVGRIAPDADTSAFSATISLVDLAGSSAAALADPARWLRVAGRALAERLGPPPGLRNS</sequence>
<reference evidence="1 2" key="1">
    <citation type="journal article" date="2016" name="Front. Microbiol.">
        <title>Genomic Resource of Rice Seed Associated Bacteria.</title>
        <authorList>
            <person name="Midha S."/>
            <person name="Bansal K."/>
            <person name="Sharma S."/>
            <person name="Kumar N."/>
            <person name="Patil P.P."/>
            <person name="Chaudhry V."/>
            <person name="Patil P.B."/>
        </authorList>
    </citation>
    <scope>NUCLEOTIDE SEQUENCE [LARGE SCALE GENOMIC DNA]</scope>
    <source>
        <strain evidence="1 2">NS220</strain>
    </source>
</reference>
<dbReference type="RefSeq" id="WP_193755414.1">
    <property type="nucleotide sequence ID" value="NZ_LDRT01000179.1"/>
</dbReference>
<dbReference type="EMBL" id="LDRT01000179">
    <property type="protein sequence ID" value="KTR87313.1"/>
    <property type="molecule type" value="Genomic_DNA"/>
</dbReference>
<comment type="caution">
    <text evidence="1">The sequence shown here is derived from an EMBL/GenBank/DDBJ whole genome shotgun (WGS) entry which is preliminary data.</text>
</comment>
<dbReference type="Proteomes" id="UP000075025">
    <property type="component" value="Unassembled WGS sequence"/>
</dbReference>